<dbReference type="HAMAP" id="MF_00361">
    <property type="entry name" value="NAD_kinase"/>
    <property type="match status" value="1"/>
</dbReference>
<feature type="active site" description="Proton acceptor" evidence="6">
    <location>
        <position position="73"/>
    </location>
</feature>
<keyword evidence="6" id="KW-0547">Nucleotide-binding</keyword>
<dbReference type="InterPro" id="IPR017438">
    <property type="entry name" value="ATP-NAD_kinase_N"/>
</dbReference>
<accession>A0ABC9TXG0</accession>
<reference evidence="7 8" key="1">
    <citation type="submission" date="2013-07" db="EMBL/GenBank/DDBJ databases">
        <authorList>
            <person name="Weinstock G."/>
            <person name="Sodergren E."/>
            <person name="Wylie T."/>
            <person name="Fulton L."/>
            <person name="Fulton R."/>
            <person name="Fronick C."/>
            <person name="O'Laughlin M."/>
            <person name="Godfrey J."/>
            <person name="Miner T."/>
            <person name="Herter B."/>
            <person name="Appelbaum E."/>
            <person name="Cordes M."/>
            <person name="Lek S."/>
            <person name="Wollam A."/>
            <person name="Pepin K.H."/>
            <person name="Palsikar V.B."/>
            <person name="Mitreva M."/>
            <person name="Wilson R.K."/>
        </authorList>
    </citation>
    <scope>NUCLEOTIDE SEQUENCE [LARGE SCALE GENOMIC DNA]</scope>
    <source>
        <strain evidence="7 8">ATCC 14940</strain>
    </source>
</reference>
<keyword evidence="4 6" id="KW-0520">NAD</keyword>
<dbReference type="InterPro" id="IPR016064">
    <property type="entry name" value="NAD/diacylglycerol_kinase_sf"/>
</dbReference>
<organism evidence="7 8">
    <name type="scientific">[Clostridium] symbiosum ATCC 14940</name>
    <dbReference type="NCBI Taxonomy" id="411472"/>
    <lineage>
        <taxon>Bacteria</taxon>
        <taxon>Bacillati</taxon>
        <taxon>Bacillota</taxon>
        <taxon>Clostridia</taxon>
        <taxon>Lachnospirales</taxon>
        <taxon>Lachnospiraceae</taxon>
        <taxon>Otoolea</taxon>
    </lineage>
</organism>
<comment type="catalytic activity">
    <reaction evidence="5 6">
        <text>NAD(+) + ATP = ADP + NADP(+) + H(+)</text>
        <dbReference type="Rhea" id="RHEA:18629"/>
        <dbReference type="ChEBI" id="CHEBI:15378"/>
        <dbReference type="ChEBI" id="CHEBI:30616"/>
        <dbReference type="ChEBI" id="CHEBI:57540"/>
        <dbReference type="ChEBI" id="CHEBI:58349"/>
        <dbReference type="ChEBI" id="CHEBI:456216"/>
        <dbReference type="EC" id="2.7.1.23"/>
    </reaction>
</comment>
<evidence type="ECO:0000313" key="8">
    <source>
        <dbReference type="Proteomes" id="UP000016491"/>
    </source>
</evidence>
<evidence type="ECO:0000256" key="2">
    <source>
        <dbReference type="ARBA" id="ARBA00022777"/>
    </source>
</evidence>
<gene>
    <name evidence="6" type="primary">nadK</name>
    <name evidence="7" type="ORF">CLOSYM_02454</name>
</gene>
<comment type="caution">
    <text evidence="6">Lacks conserved residue(s) required for the propagation of feature annotation.</text>
</comment>
<dbReference type="InterPro" id="IPR017437">
    <property type="entry name" value="ATP-NAD_kinase_PpnK-typ_C"/>
</dbReference>
<dbReference type="GO" id="GO:0003951">
    <property type="term" value="F:NAD+ kinase activity"/>
    <property type="evidence" value="ECO:0007669"/>
    <property type="project" value="UniProtKB-UniRule"/>
</dbReference>
<comment type="function">
    <text evidence="6">Involved in the regulation of the intracellular balance of NAD and NADP, and is a key enzyme in the biosynthesis of NADP. Catalyzes specifically the phosphorylation on 2'-hydroxyl of the adenosine moiety of NAD to yield NADP.</text>
</comment>
<keyword evidence="3 6" id="KW-0521">NADP</keyword>
<dbReference type="Proteomes" id="UP000016491">
    <property type="component" value="Unassembled WGS sequence"/>
</dbReference>
<dbReference type="GO" id="GO:0005737">
    <property type="term" value="C:cytoplasm"/>
    <property type="evidence" value="ECO:0007669"/>
    <property type="project" value="UniProtKB-SubCell"/>
</dbReference>
<name>A0ABC9TXG0_CLOSY</name>
<feature type="binding site" evidence="6">
    <location>
        <begin position="148"/>
        <end position="149"/>
    </location>
    <ligand>
        <name>NAD(+)</name>
        <dbReference type="ChEBI" id="CHEBI:57540"/>
    </ligand>
</feature>
<dbReference type="EMBL" id="AWSU01000191">
    <property type="protein sequence ID" value="ERI76714.1"/>
    <property type="molecule type" value="Genomic_DNA"/>
</dbReference>
<dbReference type="Pfam" id="PF01513">
    <property type="entry name" value="NAD_kinase"/>
    <property type="match status" value="1"/>
</dbReference>
<keyword evidence="6" id="KW-0963">Cytoplasm</keyword>
<dbReference type="Pfam" id="PF20143">
    <property type="entry name" value="NAD_kinase_C"/>
    <property type="match status" value="1"/>
</dbReference>
<dbReference type="GO" id="GO:0006741">
    <property type="term" value="P:NADP+ biosynthetic process"/>
    <property type="evidence" value="ECO:0007669"/>
    <property type="project" value="UniProtKB-UniRule"/>
</dbReference>
<evidence type="ECO:0000256" key="1">
    <source>
        <dbReference type="ARBA" id="ARBA00022679"/>
    </source>
</evidence>
<feature type="binding site" evidence="6">
    <location>
        <begin position="73"/>
        <end position="74"/>
    </location>
    <ligand>
        <name>NAD(+)</name>
        <dbReference type="ChEBI" id="CHEBI:57540"/>
    </ligand>
</feature>
<evidence type="ECO:0000313" key="7">
    <source>
        <dbReference type="EMBL" id="ERI76714.1"/>
    </source>
</evidence>
<dbReference type="AlphaFoldDB" id="A0ABC9TXG0"/>
<dbReference type="Gene3D" id="3.40.50.10330">
    <property type="entry name" value="Probable inorganic polyphosphate/atp-NAD kinase, domain 1"/>
    <property type="match status" value="1"/>
</dbReference>
<dbReference type="Gene3D" id="2.60.200.30">
    <property type="entry name" value="Probable inorganic polyphosphate/atp-NAD kinase, domain 2"/>
    <property type="match status" value="1"/>
</dbReference>
<comment type="caution">
    <text evidence="7">The sequence shown here is derived from an EMBL/GenBank/DDBJ whole genome shotgun (WGS) entry which is preliminary data.</text>
</comment>
<dbReference type="EC" id="2.7.1.23" evidence="6"/>
<keyword evidence="6" id="KW-0067">ATP-binding</keyword>
<dbReference type="GO" id="GO:0005524">
    <property type="term" value="F:ATP binding"/>
    <property type="evidence" value="ECO:0007669"/>
    <property type="project" value="UniProtKB-KW"/>
</dbReference>
<comment type="cofactor">
    <cofactor evidence="6">
        <name>a divalent metal cation</name>
        <dbReference type="ChEBI" id="CHEBI:60240"/>
    </cofactor>
</comment>
<proteinExistence type="inferred from homology"/>
<evidence type="ECO:0000256" key="3">
    <source>
        <dbReference type="ARBA" id="ARBA00022857"/>
    </source>
</evidence>
<dbReference type="PANTHER" id="PTHR20275">
    <property type="entry name" value="NAD KINASE"/>
    <property type="match status" value="1"/>
</dbReference>
<comment type="subcellular location">
    <subcellularLocation>
        <location evidence="6">Cytoplasm</location>
    </subcellularLocation>
</comment>
<feature type="binding site" evidence="6">
    <location>
        <position position="177"/>
    </location>
    <ligand>
        <name>NAD(+)</name>
        <dbReference type="ChEBI" id="CHEBI:57540"/>
    </ligand>
</feature>
<dbReference type="SUPFAM" id="SSF111331">
    <property type="entry name" value="NAD kinase/diacylglycerol kinase-like"/>
    <property type="match status" value="1"/>
</dbReference>
<keyword evidence="2 6" id="KW-0418">Kinase</keyword>
<dbReference type="InterPro" id="IPR002504">
    <property type="entry name" value="NADK"/>
</dbReference>
<comment type="similarity">
    <text evidence="6">Belongs to the NAD kinase family.</text>
</comment>
<dbReference type="PANTHER" id="PTHR20275:SF0">
    <property type="entry name" value="NAD KINASE"/>
    <property type="match status" value="1"/>
</dbReference>
<feature type="binding site" evidence="6">
    <location>
        <begin position="188"/>
        <end position="193"/>
    </location>
    <ligand>
        <name>NAD(+)</name>
        <dbReference type="ChEBI" id="CHEBI:57540"/>
    </ligand>
</feature>
<evidence type="ECO:0000256" key="5">
    <source>
        <dbReference type="ARBA" id="ARBA00047925"/>
    </source>
</evidence>
<dbReference type="GO" id="GO:0046872">
    <property type="term" value="F:metal ion binding"/>
    <property type="evidence" value="ECO:0007669"/>
    <property type="project" value="UniProtKB-UniRule"/>
</dbReference>
<keyword evidence="1 6" id="KW-0808">Transferase</keyword>
<sequence length="289" mass="32576">MMPGERRMKHFYLIVNKEKENAEKGAEMIAEYLSRQGCECLWDQEPPDTSEYRYTDGRKVPQETECVIVLGGDGTLIQASRDLAGRNLPLFGVNMGHLGYLTQICCERDILTAMDDLLADRYRLEHRMMLQGRVISDGRTVAEDIALNDIILGRMGLHTLKYDLYVNGEFFNEYTADGMIMATPTGSTAYNLSAGGPIAAPESDLIIMTPICPHTLNSRSIVLSSENRIMLKVTGGEDREQFLSFDGDTVVKLRRGDRIEVERSEITTTLVQLSQVSFLENIRKKMKHI</sequence>
<protein>
    <recommendedName>
        <fullName evidence="6">NAD kinase</fullName>
        <ecNumber evidence="6">2.7.1.23</ecNumber>
    </recommendedName>
    <alternativeName>
        <fullName evidence="6">ATP-dependent NAD kinase</fullName>
    </alternativeName>
</protein>
<evidence type="ECO:0000256" key="6">
    <source>
        <dbReference type="HAMAP-Rule" id="MF_00361"/>
    </source>
</evidence>
<dbReference type="GO" id="GO:0051287">
    <property type="term" value="F:NAD binding"/>
    <property type="evidence" value="ECO:0007669"/>
    <property type="project" value="UniProtKB-ARBA"/>
</dbReference>
<evidence type="ECO:0000256" key="4">
    <source>
        <dbReference type="ARBA" id="ARBA00023027"/>
    </source>
</evidence>